<dbReference type="KEGG" id="vta:A1851"/>
<keyword evidence="1" id="KW-0472">Membrane</keyword>
<dbReference type="EMBL" id="LT960611">
    <property type="protein sequence ID" value="SON49830.1"/>
    <property type="molecule type" value="Genomic_DNA"/>
</dbReference>
<proteinExistence type="predicted"/>
<reference evidence="2 3" key="1">
    <citation type="submission" date="2017-10" db="EMBL/GenBank/DDBJ databases">
        <authorList>
            <person name="Banno H."/>
            <person name="Chua N.-H."/>
        </authorList>
    </citation>
    <scope>NUCLEOTIDE SEQUENCE [LARGE SCALE GENOMIC DNA]</scope>
    <source>
        <strain evidence="2">Vibrio tapetis CECT4600</strain>
    </source>
</reference>
<dbReference type="AlphaFoldDB" id="A0A2N8ZD52"/>
<name>A0A2N8ZD52_9VIBR</name>
<accession>A0A2N8ZD52</accession>
<dbReference type="RefSeq" id="WP_172443102.1">
    <property type="nucleotide sequence ID" value="NZ_LT960611.1"/>
</dbReference>
<evidence type="ECO:0000256" key="1">
    <source>
        <dbReference type="SAM" id="Phobius"/>
    </source>
</evidence>
<feature type="transmembrane region" description="Helical" evidence="1">
    <location>
        <begin position="20"/>
        <end position="44"/>
    </location>
</feature>
<evidence type="ECO:0000313" key="2">
    <source>
        <dbReference type="EMBL" id="SON49830.1"/>
    </source>
</evidence>
<sequence>MGTWILETLLWSVVTVAVCIAIWGFSLANILIALGASVAISLLLGNSWRS</sequence>
<protein>
    <submittedName>
        <fullName evidence="2">Uncharacterized protein</fullName>
    </submittedName>
</protein>
<dbReference type="Proteomes" id="UP000235828">
    <property type="component" value="Chromosome A"/>
</dbReference>
<keyword evidence="1" id="KW-0812">Transmembrane</keyword>
<evidence type="ECO:0000313" key="3">
    <source>
        <dbReference type="Proteomes" id="UP000235828"/>
    </source>
</evidence>
<organism evidence="2 3">
    <name type="scientific">Vibrio tapetis subsp. tapetis</name>
    <dbReference type="NCBI Taxonomy" id="1671868"/>
    <lineage>
        <taxon>Bacteria</taxon>
        <taxon>Pseudomonadati</taxon>
        <taxon>Pseudomonadota</taxon>
        <taxon>Gammaproteobacteria</taxon>
        <taxon>Vibrionales</taxon>
        <taxon>Vibrionaceae</taxon>
        <taxon>Vibrio</taxon>
    </lineage>
</organism>
<gene>
    <name evidence="2" type="ORF">VTAP4600_A1851</name>
</gene>
<keyword evidence="3" id="KW-1185">Reference proteome</keyword>
<keyword evidence="1" id="KW-1133">Transmembrane helix</keyword>